<sequence length="112" mass="12483">MASLRMAFLQGQNRGRLLMVRKSRCGWVWSSRRFRENAGSIPAAHIGLTISACATLLSAARPLKRKAALNSWCCLVRIQRLLVHPVHASLDKEKPLVARAWDSYCDAIGSHT</sequence>
<dbReference type="AlphaFoldDB" id="A0A9Q3HUM4"/>
<gene>
    <name evidence="1" type="ORF">O181_056627</name>
</gene>
<accession>A0A9Q3HUM4</accession>
<dbReference type="Proteomes" id="UP000765509">
    <property type="component" value="Unassembled WGS sequence"/>
</dbReference>
<dbReference type="EMBL" id="AVOT02025557">
    <property type="protein sequence ID" value="MBW0516912.1"/>
    <property type="molecule type" value="Genomic_DNA"/>
</dbReference>
<reference evidence="1" key="1">
    <citation type="submission" date="2021-03" db="EMBL/GenBank/DDBJ databases">
        <title>Draft genome sequence of rust myrtle Austropuccinia psidii MF-1, a brazilian biotype.</title>
        <authorList>
            <person name="Quecine M.C."/>
            <person name="Pachon D.M.R."/>
            <person name="Bonatelli M.L."/>
            <person name="Correr F.H."/>
            <person name="Franceschini L.M."/>
            <person name="Leite T.F."/>
            <person name="Margarido G.R.A."/>
            <person name="Almeida C.A."/>
            <person name="Ferrarezi J.A."/>
            <person name="Labate C.A."/>
        </authorList>
    </citation>
    <scope>NUCLEOTIDE SEQUENCE</scope>
    <source>
        <strain evidence="1">MF-1</strain>
    </source>
</reference>
<keyword evidence="2" id="KW-1185">Reference proteome</keyword>
<comment type="caution">
    <text evidence="1">The sequence shown here is derived from an EMBL/GenBank/DDBJ whole genome shotgun (WGS) entry which is preliminary data.</text>
</comment>
<protein>
    <submittedName>
        <fullName evidence="1">Uncharacterized protein</fullName>
    </submittedName>
</protein>
<name>A0A9Q3HUM4_9BASI</name>
<evidence type="ECO:0000313" key="2">
    <source>
        <dbReference type="Proteomes" id="UP000765509"/>
    </source>
</evidence>
<organism evidence="1 2">
    <name type="scientific">Austropuccinia psidii MF-1</name>
    <dbReference type="NCBI Taxonomy" id="1389203"/>
    <lineage>
        <taxon>Eukaryota</taxon>
        <taxon>Fungi</taxon>
        <taxon>Dikarya</taxon>
        <taxon>Basidiomycota</taxon>
        <taxon>Pucciniomycotina</taxon>
        <taxon>Pucciniomycetes</taxon>
        <taxon>Pucciniales</taxon>
        <taxon>Sphaerophragmiaceae</taxon>
        <taxon>Austropuccinia</taxon>
    </lineage>
</organism>
<proteinExistence type="predicted"/>
<evidence type="ECO:0000313" key="1">
    <source>
        <dbReference type="EMBL" id="MBW0516912.1"/>
    </source>
</evidence>